<keyword evidence="16 17" id="KW-1208">Phospholipid metabolism</keyword>
<dbReference type="InterPro" id="IPR014387">
    <property type="entry name" value="CDP_diag_ino_3_P_euk"/>
</dbReference>
<protein>
    <recommendedName>
        <fullName evidence="5 17">CDP-diacylglycerol--inositol 3-phosphatidyltransferase</fullName>
        <ecNumber evidence="5 17">2.7.8.11</ecNumber>
    </recommendedName>
</protein>
<evidence type="ECO:0000256" key="1">
    <source>
        <dbReference type="ARBA" id="ARBA00001936"/>
    </source>
</evidence>
<dbReference type="InterPro" id="IPR000462">
    <property type="entry name" value="CDP-OH_P_trans"/>
</dbReference>
<evidence type="ECO:0000256" key="15">
    <source>
        <dbReference type="ARBA" id="ARBA00023211"/>
    </source>
</evidence>
<proteinExistence type="inferred from homology"/>
<organism evidence="20 21">
    <name type="scientific">Ambispora gerdemannii</name>
    <dbReference type="NCBI Taxonomy" id="144530"/>
    <lineage>
        <taxon>Eukaryota</taxon>
        <taxon>Fungi</taxon>
        <taxon>Fungi incertae sedis</taxon>
        <taxon>Mucoromycota</taxon>
        <taxon>Glomeromycotina</taxon>
        <taxon>Glomeromycetes</taxon>
        <taxon>Archaeosporales</taxon>
        <taxon>Ambisporaceae</taxon>
        <taxon>Ambispora</taxon>
    </lineage>
</organism>
<keyword evidence="21" id="KW-1185">Reference proteome</keyword>
<evidence type="ECO:0000256" key="14">
    <source>
        <dbReference type="ARBA" id="ARBA00023209"/>
    </source>
</evidence>
<keyword evidence="9" id="KW-0479">Metal-binding</keyword>
<evidence type="ECO:0000256" key="18">
    <source>
        <dbReference type="RuleBase" id="RU003750"/>
    </source>
</evidence>
<dbReference type="Pfam" id="PF01066">
    <property type="entry name" value="CDP-OH_P_transf"/>
    <property type="match status" value="1"/>
</dbReference>
<keyword evidence="8 19" id="KW-0812">Transmembrane</keyword>
<evidence type="ECO:0000256" key="2">
    <source>
        <dbReference type="ARBA" id="ARBA00001946"/>
    </source>
</evidence>
<dbReference type="InterPro" id="IPR048254">
    <property type="entry name" value="CDP_ALCOHOL_P_TRANSF_CS"/>
</dbReference>
<feature type="transmembrane region" description="Helical" evidence="19">
    <location>
        <begin position="171"/>
        <end position="190"/>
    </location>
</feature>
<evidence type="ECO:0000256" key="16">
    <source>
        <dbReference type="ARBA" id="ARBA00023264"/>
    </source>
</evidence>
<evidence type="ECO:0000256" key="10">
    <source>
        <dbReference type="ARBA" id="ARBA00022842"/>
    </source>
</evidence>
<dbReference type="PIRSF" id="PIRSF000848">
    <property type="entry name" value="CDP_diag_ino_3_P"/>
    <property type="match status" value="1"/>
</dbReference>
<gene>
    <name evidence="20" type="ORF">AGERDE_LOCUS95</name>
</gene>
<evidence type="ECO:0000256" key="8">
    <source>
        <dbReference type="ARBA" id="ARBA00022692"/>
    </source>
</evidence>
<evidence type="ECO:0000256" key="13">
    <source>
        <dbReference type="ARBA" id="ARBA00023136"/>
    </source>
</evidence>
<evidence type="ECO:0000256" key="19">
    <source>
        <dbReference type="SAM" id="Phobius"/>
    </source>
</evidence>
<comment type="cofactor">
    <cofactor evidence="2">
        <name>Mg(2+)</name>
        <dbReference type="ChEBI" id="CHEBI:18420"/>
    </cofactor>
</comment>
<sequence length="249" mass="28295">MKPKKKQNSSNASVRSQNQFNIEKVHAKNAHVLSRENVFLFIPNLIGYARVILAIISLYYMPFAPVKCMSLYSVSCLLDAVDGNVARHLNQCSKFGAVLDMVTDRSTTTCLLCFLSAIYPSWAIVFQLLISLDLSSHYMHMYSSLTAGSESHKKVSETSNPWLKLYYSNNIVLFTFCAFNELFFVTLYLLSFDQESYGIEIPINVIRTLTFISFPICVIKQIINVIQLVGASQNLAFLDVEERERKREA</sequence>
<dbReference type="PANTHER" id="PTHR15362:SF4">
    <property type="entry name" value="CDP-DIACYLGLYCEROL--INOSITOL 3-PHOSPHATIDYLTRANSFERASE"/>
    <property type="match status" value="1"/>
</dbReference>
<evidence type="ECO:0000256" key="3">
    <source>
        <dbReference type="ARBA" id="ARBA00004141"/>
    </source>
</evidence>
<dbReference type="InterPro" id="IPR043130">
    <property type="entry name" value="CDP-OH_PTrfase_TM_dom"/>
</dbReference>
<keyword evidence="14 17" id="KW-0594">Phospholipid biosynthesis</keyword>
<reference evidence="20" key="1">
    <citation type="submission" date="2021-06" db="EMBL/GenBank/DDBJ databases">
        <authorList>
            <person name="Kallberg Y."/>
            <person name="Tangrot J."/>
            <person name="Rosling A."/>
        </authorList>
    </citation>
    <scope>NUCLEOTIDE SEQUENCE</scope>
    <source>
        <strain evidence="20">MT106</strain>
    </source>
</reference>
<dbReference type="EC" id="2.7.8.11" evidence="5 17"/>
<evidence type="ECO:0000256" key="11">
    <source>
        <dbReference type="ARBA" id="ARBA00022989"/>
    </source>
</evidence>
<dbReference type="PANTHER" id="PTHR15362">
    <property type="entry name" value="PHOSPHATIDYLINOSITOL SYNTHASE"/>
    <property type="match status" value="1"/>
</dbReference>
<dbReference type="GO" id="GO:0046872">
    <property type="term" value="F:metal ion binding"/>
    <property type="evidence" value="ECO:0007669"/>
    <property type="project" value="UniProtKB-KW"/>
</dbReference>
<feature type="transmembrane region" description="Helical" evidence="19">
    <location>
        <begin position="111"/>
        <end position="132"/>
    </location>
</feature>
<dbReference type="GO" id="GO:0003881">
    <property type="term" value="F:CDP-diacylglycerol-inositol 3-phosphatidyltransferase activity"/>
    <property type="evidence" value="ECO:0007669"/>
    <property type="project" value="UniProtKB-UniRule"/>
</dbReference>
<feature type="transmembrane region" description="Helical" evidence="19">
    <location>
        <begin position="38"/>
        <end position="61"/>
    </location>
</feature>
<dbReference type="GO" id="GO:0006661">
    <property type="term" value="P:phosphatidylinositol biosynthetic process"/>
    <property type="evidence" value="ECO:0007669"/>
    <property type="project" value="TreeGrafter"/>
</dbReference>
<keyword evidence="6 17" id="KW-0444">Lipid biosynthesis</keyword>
<evidence type="ECO:0000256" key="4">
    <source>
        <dbReference type="ARBA" id="ARBA00010441"/>
    </source>
</evidence>
<keyword evidence="12 17" id="KW-0443">Lipid metabolism</keyword>
<evidence type="ECO:0000256" key="17">
    <source>
        <dbReference type="PIRNR" id="PIRNR000848"/>
    </source>
</evidence>
<evidence type="ECO:0000256" key="12">
    <source>
        <dbReference type="ARBA" id="ARBA00023098"/>
    </source>
</evidence>
<dbReference type="GO" id="GO:0016020">
    <property type="term" value="C:membrane"/>
    <property type="evidence" value="ECO:0007669"/>
    <property type="project" value="UniProtKB-SubCell"/>
</dbReference>
<comment type="caution">
    <text evidence="20">The sequence shown here is derived from an EMBL/GenBank/DDBJ whole genome shotgun (WGS) entry which is preliminary data.</text>
</comment>
<keyword evidence="7 17" id="KW-0808">Transferase</keyword>
<dbReference type="OrthoDB" id="10251079at2759"/>
<keyword evidence="13 17" id="KW-0472">Membrane</keyword>
<accession>A0A9N8UZV0</accession>
<name>A0A9N8UZV0_9GLOM</name>
<evidence type="ECO:0000256" key="7">
    <source>
        <dbReference type="ARBA" id="ARBA00022679"/>
    </source>
</evidence>
<dbReference type="GO" id="GO:0005794">
    <property type="term" value="C:Golgi apparatus"/>
    <property type="evidence" value="ECO:0007669"/>
    <property type="project" value="TreeGrafter"/>
</dbReference>
<evidence type="ECO:0000256" key="6">
    <source>
        <dbReference type="ARBA" id="ARBA00022516"/>
    </source>
</evidence>
<dbReference type="FunFam" id="1.20.120.1760:FF:000003">
    <property type="entry name" value="CDP-diacylglycerol--inositol 3-phosphatidyltransferase"/>
    <property type="match status" value="1"/>
</dbReference>
<keyword evidence="10" id="KW-0460">Magnesium</keyword>
<dbReference type="Gene3D" id="1.20.120.1760">
    <property type="match status" value="1"/>
</dbReference>
<keyword evidence="11 19" id="KW-1133">Transmembrane helix</keyword>
<comment type="cofactor">
    <cofactor evidence="1">
        <name>Mn(2+)</name>
        <dbReference type="ChEBI" id="CHEBI:29035"/>
    </cofactor>
</comment>
<dbReference type="PROSITE" id="PS00379">
    <property type="entry name" value="CDP_ALCOHOL_P_TRANSF"/>
    <property type="match status" value="1"/>
</dbReference>
<evidence type="ECO:0000256" key="9">
    <source>
        <dbReference type="ARBA" id="ARBA00022723"/>
    </source>
</evidence>
<comment type="catalytic activity">
    <reaction evidence="17">
        <text>a CDP-1,2-diacyl-sn-glycerol + myo-inositol = a 1,2-diacyl-sn-glycero-3-phospho-(1D-myo-inositol) + CMP + H(+)</text>
        <dbReference type="Rhea" id="RHEA:11580"/>
        <dbReference type="ChEBI" id="CHEBI:15378"/>
        <dbReference type="ChEBI" id="CHEBI:17268"/>
        <dbReference type="ChEBI" id="CHEBI:57880"/>
        <dbReference type="ChEBI" id="CHEBI:58332"/>
        <dbReference type="ChEBI" id="CHEBI:60377"/>
        <dbReference type="EC" id="2.7.8.11"/>
    </reaction>
</comment>
<dbReference type="AlphaFoldDB" id="A0A9N8UZV0"/>
<dbReference type="Proteomes" id="UP000789831">
    <property type="component" value="Unassembled WGS sequence"/>
</dbReference>
<comment type="subcellular location">
    <subcellularLocation>
        <location evidence="3">Membrane</location>
        <topology evidence="3">Multi-pass membrane protein</topology>
    </subcellularLocation>
</comment>
<keyword evidence="15" id="KW-0464">Manganese</keyword>
<comment type="similarity">
    <text evidence="4 17 18">Belongs to the CDP-alcohol phosphatidyltransferase class-I family.</text>
</comment>
<evidence type="ECO:0000256" key="5">
    <source>
        <dbReference type="ARBA" id="ARBA00013212"/>
    </source>
</evidence>
<evidence type="ECO:0000313" key="20">
    <source>
        <dbReference type="EMBL" id="CAG8433316.1"/>
    </source>
</evidence>
<evidence type="ECO:0000313" key="21">
    <source>
        <dbReference type="Proteomes" id="UP000789831"/>
    </source>
</evidence>
<dbReference type="EMBL" id="CAJVPL010000004">
    <property type="protein sequence ID" value="CAG8433316.1"/>
    <property type="molecule type" value="Genomic_DNA"/>
</dbReference>